<organism evidence="2 3">
    <name type="scientific">Oceaniferula flava</name>
    <dbReference type="NCBI Taxonomy" id="2800421"/>
    <lineage>
        <taxon>Bacteria</taxon>
        <taxon>Pseudomonadati</taxon>
        <taxon>Verrucomicrobiota</taxon>
        <taxon>Verrucomicrobiia</taxon>
        <taxon>Verrucomicrobiales</taxon>
        <taxon>Verrucomicrobiaceae</taxon>
        <taxon>Oceaniferula</taxon>
    </lineage>
</organism>
<name>A0AAE2SAW0_9BACT</name>
<keyword evidence="3" id="KW-1185">Reference proteome</keyword>
<dbReference type="EMBL" id="JAENIG010000004">
    <property type="protein sequence ID" value="MBK1854720.1"/>
    <property type="molecule type" value="Genomic_DNA"/>
</dbReference>
<evidence type="ECO:0000259" key="1">
    <source>
        <dbReference type="Pfam" id="PF13391"/>
    </source>
</evidence>
<dbReference type="InterPro" id="IPR003615">
    <property type="entry name" value="HNH_nuc"/>
</dbReference>
<keyword evidence="2" id="KW-0378">Hydrolase</keyword>
<dbReference type="AlphaFoldDB" id="A0AAE2SAW0"/>
<proteinExistence type="predicted"/>
<accession>A0AAE2SAW0</accession>
<evidence type="ECO:0000313" key="3">
    <source>
        <dbReference type="Proteomes" id="UP000634206"/>
    </source>
</evidence>
<feature type="domain" description="HNH nuclease" evidence="1">
    <location>
        <begin position="140"/>
        <end position="190"/>
    </location>
</feature>
<sequence length="247" mass="27077">MNLYCKLPFGSFDKSNALIIDVAQKMGRTASSLAMKLSNLASLDPVHTARGISGLAGASKKDRAIWEEFHSNLTELAADSEVLFQDLFNAGNDTQVEVVSPSSYELKTLPTSTETTATIRVRRGQNFFRQSLLAAYGGRCCVSGLSIRPMLIASHIKPWAKFPTDRMNLRNGLCLSSIHDAAFDNGLITFSPNFELILGKKLKSVGSEPSVVANFGNYEGAPLRLPEKLAEPDPEFMNYHREAIYLG</sequence>
<dbReference type="Proteomes" id="UP000634206">
    <property type="component" value="Unassembled WGS sequence"/>
</dbReference>
<gene>
    <name evidence="2" type="ORF">JIN83_07100</name>
</gene>
<keyword evidence="2" id="KW-0540">Nuclease</keyword>
<protein>
    <submittedName>
        <fullName evidence="2">HNH endonuclease</fullName>
    </submittedName>
</protein>
<comment type="caution">
    <text evidence="2">The sequence shown here is derived from an EMBL/GenBank/DDBJ whole genome shotgun (WGS) entry which is preliminary data.</text>
</comment>
<dbReference type="Pfam" id="PF13391">
    <property type="entry name" value="HNH_2"/>
    <property type="match status" value="1"/>
</dbReference>
<reference evidence="2" key="1">
    <citation type="submission" date="2021-01" db="EMBL/GenBank/DDBJ databases">
        <title>Modified the classification status of verrucomicrobia.</title>
        <authorList>
            <person name="Feng X."/>
        </authorList>
    </citation>
    <scope>NUCLEOTIDE SEQUENCE</scope>
    <source>
        <strain evidence="2">5K15</strain>
    </source>
</reference>
<keyword evidence="2" id="KW-0255">Endonuclease</keyword>
<evidence type="ECO:0000313" key="2">
    <source>
        <dbReference type="EMBL" id="MBK1854720.1"/>
    </source>
</evidence>
<dbReference type="GO" id="GO:0004519">
    <property type="term" value="F:endonuclease activity"/>
    <property type="evidence" value="ECO:0007669"/>
    <property type="project" value="UniProtKB-KW"/>
</dbReference>